<dbReference type="VEuPathDB" id="TriTrypDB:TM35_000161950"/>
<feature type="transmembrane region" description="Helical" evidence="7">
    <location>
        <begin position="12"/>
        <end position="37"/>
    </location>
</feature>
<evidence type="ECO:0000256" key="1">
    <source>
        <dbReference type="ARBA" id="ARBA00004141"/>
    </source>
</evidence>
<dbReference type="EMBL" id="NBCO01000016">
    <property type="protein sequence ID" value="ORC88557.1"/>
    <property type="molecule type" value="Genomic_DNA"/>
</dbReference>
<name>A0A1X0NV38_9TRYP</name>
<dbReference type="PANTHER" id="PTHR10332:SF10">
    <property type="entry name" value="EQUILIBRATIVE NUCLEOSIDE TRANSPORTER 4"/>
    <property type="match status" value="1"/>
</dbReference>
<dbReference type="OrthoDB" id="1856718at2759"/>
<dbReference type="Pfam" id="PF01733">
    <property type="entry name" value="Nucleoside_tran"/>
    <property type="match status" value="1"/>
</dbReference>
<comment type="caution">
    <text evidence="8">The sequence shown here is derived from an EMBL/GenBank/DDBJ whole genome shotgun (WGS) entry which is preliminary data.</text>
</comment>
<feature type="transmembrane region" description="Helical" evidence="7">
    <location>
        <begin position="300"/>
        <end position="318"/>
    </location>
</feature>
<dbReference type="AlphaFoldDB" id="A0A1X0NV38"/>
<dbReference type="InterPro" id="IPR036259">
    <property type="entry name" value="MFS_trans_sf"/>
</dbReference>
<feature type="transmembrane region" description="Helical" evidence="7">
    <location>
        <begin position="434"/>
        <end position="452"/>
    </location>
</feature>
<proteinExistence type="inferred from homology"/>
<dbReference type="InterPro" id="IPR002259">
    <property type="entry name" value="Eqnu_transpt"/>
</dbReference>
<comment type="similarity">
    <text evidence="2">Belongs to the SLC29A/ENT transporter (TC 2.A.57) family.</text>
</comment>
<keyword evidence="9" id="KW-1185">Reference proteome</keyword>
<dbReference type="GeneID" id="39985847"/>
<dbReference type="RefSeq" id="XP_028882623.1">
    <property type="nucleotide sequence ID" value="XM_029026067.1"/>
</dbReference>
<evidence type="ECO:0000256" key="3">
    <source>
        <dbReference type="ARBA" id="ARBA00022448"/>
    </source>
</evidence>
<keyword evidence="5 7" id="KW-1133">Transmembrane helix</keyword>
<feature type="transmembrane region" description="Helical" evidence="7">
    <location>
        <begin position="391"/>
        <end position="413"/>
    </location>
</feature>
<comment type="subcellular location">
    <subcellularLocation>
        <location evidence="1">Membrane</location>
        <topology evidence="1">Multi-pass membrane protein</topology>
    </subcellularLocation>
</comment>
<evidence type="ECO:0000256" key="7">
    <source>
        <dbReference type="SAM" id="Phobius"/>
    </source>
</evidence>
<dbReference type="PANTHER" id="PTHR10332">
    <property type="entry name" value="EQUILIBRATIVE NUCLEOSIDE TRANSPORTER"/>
    <property type="match status" value="1"/>
</dbReference>
<protein>
    <submittedName>
        <fullName evidence="8">Nucleoside transporter-like</fullName>
    </submittedName>
</protein>
<feature type="transmembrane region" description="Helical" evidence="7">
    <location>
        <begin position="88"/>
        <end position="114"/>
    </location>
</feature>
<evidence type="ECO:0000256" key="4">
    <source>
        <dbReference type="ARBA" id="ARBA00022692"/>
    </source>
</evidence>
<dbReference type="Proteomes" id="UP000192257">
    <property type="component" value="Unassembled WGS sequence"/>
</dbReference>
<evidence type="ECO:0000256" key="6">
    <source>
        <dbReference type="ARBA" id="ARBA00023136"/>
    </source>
</evidence>
<keyword evidence="4 7" id="KW-0812">Transmembrane</keyword>
<evidence type="ECO:0000313" key="9">
    <source>
        <dbReference type="Proteomes" id="UP000192257"/>
    </source>
</evidence>
<feature type="transmembrane region" description="Helical" evidence="7">
    <location>
        <begin position="193"/>
        <end position="213"/>
    </location>
</feature>
<dbReference type="GO" id="GO:0005886">
    <property type="term" value="C:plasma membrane"/>
    <property type="evidence" value="ECO:0007669"/>
    <property type="project" value="TreeGrafter"/>
</dbReference>
<keyword evidence="3" id="KW-0813">Transport</keyword>
<feature type="transmembrane region" description="Helical" evidence="7">
    <location>
        <begin position="57"/>
        <end position="76"/>
    </location>
</feature>
<accession>A0A1X0NV38</accession>
<sequence length="454" mass="50167">MPMFSCFGEAWTFITSLVMGVTMVMGVSAVTSAPSYMLNYYKYVLGDEDAEPKHEKFWQTVLTFYVVVTMVTQTIFEPVNLTTFCCRFSLGFRISASCALMLIELLVILLVPVFPNVSETGAIVALMMMAFVGGVGRAFYENTGYALFGPCPPIMTSGFVIGAAISGLFTSILEIIIKASMSEEYESVKIQSYIYFSIAIAVIVLTVIMYFILSKNSFAKKYVAEFRSKRGFCANIYRKSKKTVTPDANEDEIEDYVGNGVTNEEHSAAGVVQTKEEEVEELTTAELIQSVKLWPVIKKIYAMQFSCFFTYFTSYLLFPGVMLAVDYDDAWYGTIVMAIFNAADLTGRLMCLIKCLWPPRRWVVIGTLLRLLLYPLMILCATHHIPTHAAAYVLTALAGITNGYFATISITYAPESEGINTNGERALAGQATGVCLLFGVSTGSLLQLAVMLKL</sequence>
<dbReference type="GO" id="GO:0005337">
    <property type="term" value="F:nucleoside transmembrane transporter activity"/>
    <property type="evidence" value="ECO:0007669"/>
    <property type="project" value="InterPro"/>
</dbReference>
<organism evidence="8 9">
    <name type="scientific">Trypanosoma theileri</name>
    <dbReference type="NCBI Taxonomy" id="67003"/>
    <lineage>
        <taxon>Eukaryota</taxon>
        <taxon>Discoba</taxon>
        <taxon>Euglenozoa</taxon>
        <taxon>Kinetoplastea</taxon>
        <taxon>Metakinetoplastina</taxon>
        <taxon>Trypanosomatida</taxon>
        <taxon>Trypanosomatidae</taxon>
        <taxon>Trypanosoma</taxon>
    </lineage>
</organism>
<feature type="transmembrane region" description="Helical" evidence="7">
    <location>
        <begin position="120"/>
        <end position="140"/>
    </location>
</feature>
<evidence type="ECO:0000256" key="5">
    <source>
        <dbReference type="ARBA" id="ARBA00022989"/>
    </source>
</evidence>
<gene>
    <name evidence="8" type="ORF">TM35_000161950</name>
</gene>
<keyword evidence="6 7" id="KW-0472">Membrane</keyword>
<feature type="transmembrane region" description="Helical" evidence="7">
    <location>
        <begin position="152"/>
        <end position="173"/>
    </location>
</feature>
<feature type="transmembrane region" description="Helical" evidence="7">
    <location>
        <begin position="362"/>
        <end position="385"/>
    </location>
</feature>
<evidence type="ECO:0000313" key="8">
    <source>
        <dbReference type="EMBL" id="ORC88557.1"/>
    </source>
</evidence>
<evidence type="ECO:0000256" key="2">
    <source>
        <dbReference type="ARBA" id="ARBA00007965"/>
    </source>
</evidence>
<feature type="transmembrane region" description="Helical" evidence="7">
    <location>
        <begin position="330"/>
        <end position="350"/>
    </location>
</feature>
<reference evidence="8 9" key="1">
    <citation type="submission" date="2017-03" db="EMBL/GenBank/DDBJ databases">
        <title>An alternative strategy for trypanosome survival in the mammalian bloodstream revealed through genome and transcriptome analysis of the ubiquitous bovine parasite Trypanosoma (Megatrypanum) theileri.</title>
        <authorList>
            <person name="Kelly S."/>
            <person name="Ivens A."/>
            <person name="Mott A."/>
            <person name="O'Neill E."/>
            <person name="Emms D."/>
            <person name="Macleod O."/>
            <person name="Voorheis P."/>
            <person name="Matthews J."/>
            <person name="Matthews K."/>
            <person name="Carrington M."/>
        </authorList>
    </citation>
    <scope>NUCLEOTIDE SEQUENCE [LARGE SCALE GENOMIC DNA]</scope>
    <source>
        <strain evidence="8">Edinburgh</strain>
    </source>
</reference>
<dbReference type="SUPFAM" id="SSF103473">
    <property type="entry name" value="MFS general substrate transporter"/>
    <property type="match status" value="1"/>
</dbReference>